<keyword evidence="1" id="KW-0175">Coiled coil</keyword>
<feature type="coiled-coil region" evidence="1">
    <location>
        <begin position="64"/>
        <end position="102"/>
    </location>
</feature>
<feature type="region of interest" description="Disordered" evidence="2">
    <location>
        <begin position="144"/>
        <end position="178"/>
    </location>
</feature>
<feature type="compositionally biased region" description="Basic and acidic residues" evidence="2">
    <location>
        <begin position="162"/>
        <end position="178"/>
    </location>
</feature>
<feature type="compositionally biased region" description="Basic and acidic residues" evidence="2">
    <location>
        <begin position="144"/>
        <end position="154"/>
    </location>
</feature>
<reference evidence="3" key="1">
    <citation type="submission" date="2022-07" db="EMBL/GenBank/DDBJ databases">
        <title>Genome Sequence of Leucocoprinus birnbaumii.</title>
        <authorList>
            <person name="Buettner E."/>
        </authorList>
    </citation>
    <scope>NUCLEOTIDE SEQUENCE</scope>
    <source>
        <strain evidence="3">VT141</strain>
    </source>
</reference>
<feature type="region of interest" description="Disordered" evidence="2">
    <location>
        <begin position="248"/>
        <end position="277"/>
    </location>
</feature>
<gene>
    <name evidence="3" type="ORF">NP233_g11005</name>
</gene>
<evidence type="ECO:0000256" key="1">
    <source>
        <dbReference type="SAM" id="Coils"/>
    </source>
</evidence>
<evidence type="ECO:0000313" key="3">
    <source>
        <dbReference type="EMBL" id="KAJ3560180.1"/>
    </source>
</evidence>
<organism evidence="3 4">
    <name type="scientific">Leucocoprinus birnbaumii</name>
    <dbReference type="NCBI Taxonomy" id="56174"/>
    <lineage>
        <taxon>Eukaryota</taxon>
        <taxon>Fungi</taxon>
        <taxon>Dikarya</taxon>
        <taxon>Basidiomycota</taxon>
        <taxon>Agaricomycotina</taxon>
        <taxon>Agaricomycetes</taxon>
        <taxon>Agaricomycetidae</taxon>
        <taxon>Agaricales</taxon>
        <taxon>Agaricineae</taxon>
        <taxon>Agaricaceae</taxon>
        <taxon>Leucocoprinus</taxon>
    </lineage>
</organism>
<dbReference type="Proteomes" id="UP001213000">
    <property type="component" value="Unassembled WGS sequence"/>
</dbReference>
<evidence type="ECO:0000256" key="2">
    <source>
        <dbReference type="SAM" id="MobiDB-lite"/>
    </source>
</evidence>
<name>A0AAD5YPC1_9AGAR</name>
<evidence type="ECO:0000313" key="4">
    <source>
        <dbReference type="Proteomes" id="UP001213000"/>
    </source>
</evidence>
<dbReference type="EMBL" id="JANIEX010001221">
    <property type="protein sequence ID" value="KAJ3560180.1"/>
    <property type="molecule type" value="Genomic_DNA"/>
</dbReference>
<feature type="compositionally biased region" description="Basic and acidic residues" evidence="2">
    <location>
        <begin position="248"/>
        <end position="268"/>
    </location>
</feature>
<dbReference type="AlphaFoldDB" id="A0AAD5YPC1"/>
<keyword evidence="4" id="KW-1185">Reference proteome</keyword>
<comment type="caution">
    <text evidence="3">The sequence shown here is derived from an EMBL/GenBank/DDBJ whole genome shotgun (WGS) entry which is preliminary data.</text>
</comment>
<proteinExistence type="predicted"/>
<sequence length="531" mass="60874">MRRMRHARMSGRDHLNLLTDATGIGIRGVYGAGMGAGAVVVDCEQDMNTALRRQEIDALIANQKARTENIRRTAREELRKAQEEAQRKLKKSEEERVGLQGELEQQRNFGDEAGTLHHQEIDTLIAKHMVQMENVMRMTREELRKEGDDGRTEGGARGGAARAEETREEHVEPLREFEQQHRLGDEARALHRQEIDALITKFTAEIESVKRIVRGEARSLHRQEIDALVANHKAETENNRKARREELRQMQEEAQRKLKISEDERRPDLSQPDATRTRGQVRTNLLKAFVISLFCSHTLRGRLVHGDRVIRWSRSALIEHSSPSSSLLPASITLPPYIMYQYQIPFNVSSIKRVGRFVRRYLTRLTRRCAKTVVPSHTFNTMAGYDLMHQCCVALYLDGPKSAGNSQTRRQIQASFRQMWPQFVEQCEALGIEGPICGIIINLNHLSPGQRRPEDEHSTIRLFDGYNYGIATLHAPMPLGHEDLPWWTVAKDNWRDGLDFRMVFKKGMVVRVSASSRVRFPSIRKTIATDK</sequence>
<accession>A0AAD5YPC1</accession>
<protein>
    <submittedName>
        <fullName evidence="3">Uncharacterized protein</fullName>
    </submittedName>
</protein>